<dbReference type="Proteomes" id="UP001198402">
    <property type="component" value="Unassembled WGS sequence"/>
</dbReference>
<keyword evidence="7" id="KW-0472">Membrane</keyword>
<comment type="caution">
    <text evidence="9">The sequence shown here is derived from an EMBL/GenBank/DDBJ whole genome shotgun (WGS) entry which is preliminary data.</text>
</comment>
<keyword evidence="10" id="KW-1185">Reference proteome</keyword>
<evidence type="ECO:0000256" key="2">
    <source>
        <dbReference type="ARBA" id="ARBA00022676"/>
    </source>
</evidence>
<dbReference type="SUPFAM" id="SSF53448">
    <property type="entry name" value="Nucleotide-diphospho-sugar transferases"/>
    <property type="match status" value="1"/>
</dbReference>
<dbReference type="EMBL" id="JAIUJS010000005">
    <property type="protein sequence ID" value="MCA0153749.1"/>
    <property type="molecule type" value="Genomic_DNA"/>
</dbReference>
<feature type="domain" description="Glycosyltransferase 2-like" evidence="8">
    <location>
        <begin position="6"/>
        <end position="137"/>
    </location>
</feature>
<evidence type="ECO:0000256" key="4">
    <source>
        <dbReference type="ARBA" id="ARBA00022692"/>
    </source>
</evidence>
<reference evidence="10" key="1">
    <citation type="submission" date="2023-07" db="EMBL/GenBank/DDBJ databases">
        <authorList>
            <person name="Yue Y."/>
        </authorList>
    </citation>
    <scope>NUCLEOTIDE SEQUENCE [LARGE SCALE GENOMIC DNA]</scope>
    <source>
        <strain evidence="10">2Y89</strain>
    </source>
</reference>
<keyword evidence="3" id="KW-0808">Transferase</keyword>
<evidence type="ECO:0000256" key="7">
    <source>
        <dbReference type="ARBA" id="ARBA00023136"/>
    </source>
</evidence>
<evidence type="ECO:0000256" key="1">
    <source>
        <dbReference type="ARBA" id="ARBA00022475"/>
    </source>
</evidence>
<evidence type="ECO:0000259" key="8">
    <source>
        <dbReference type="Pfam" id="PF00535"/>
    </source>
</evidence>
<name>A0ABS7Y3C1_9FLAO</name>
<dbReference type="Gene3D" id="3.90.550.10">
    <property type="entry name" value="Spore Coat Polysaccharide Biosynthesis Protein SpsA, Chain A"/>
    <property type="match status" value="1"/>
</dbReference>
<dbReference type="CDD" id="cd04179">
    <property type="entry name" value="DPM_DPG-synthase_like"/>
    <property type="match status" value="1"/>
</dbReference>
<evidence type="ECO:0000256" key="5">
    <source>
        <dbReference type="ARBA" id="ARBA00022985"/>
    </source>
</evidence>
<evidence type="ECO:0000313" key="10">
    <source>
        <dbReference type="Proteomes" id="UP001198402"/>
    </source>
</evidence>
<proteinExistence type="predicted"/>
<keyword evidence="4" id="KW-0812">Transmembrane</keyword>
<sequence length="241" mass="27432">MKSEFTIIVPVFNEEDNLARLEKELSDYINIAPLKTSVLLVNDGSTDNSLSKIEGICIVNDAFEFISFENNKGLSTALKAGFDYVTSPLVGYMDADLQTTPEDFNLLLEHIDQYELVSGVRHNRKDTWLKNFSSKMANRVRHLFTNDSMEDTGCPLKVFKTDTAKRIPMFRGLHRFLPAMTLLQNGRVKQVPVRHFPRQAGTSKYGFGKRLLGPLADCFAFLWMKRKYINYQIDKSSSDSA</sequence>
<organism evidence="9 10">
    <name type="scientific">Winogradskyella vincentii</name>
    <dbReference type="NCBI Taxonomy" id="2877122"/>
    <lineage>
        <taxon>Bacteria</taxon>
        <taxon>Pseudomonadati</taxon>
        <taxon>Bacteroidota</taxon>
        <taxon>Flavobacteriia</taxon>
        <taxon>Flavobacteriales</taxon>
        <taxon>Flavobacteriaceae</taxon>
        <taxon>Winogradskyella</taxon>
    </lineage>
</organism>
<evidence type="ECO:0000256" key="6">
    <source>
        <dbReference type="ARBA" id="ARBA00022989"/>
    </source>
</evidence>
<dbReference type="RefSeq" id="WP_224478708.1">
    <property type="nucleotide sequence ID" value="NZ_JAIUJS010000005.1"/>
</dbReference>
<accession>A0ABS7Y3C1</accession>
<dbReference type="InterPro" id="IPR029044">
    <property type="entry name" value="Nucleotide-diphossugar_trans"/>
</dbReference>
<keyword evidence="5" id="KW-0448">Lipopolysaccharide biosynthesis</keyword>
<evidence type="ECO:0000313" key="9">
    <source>
        <dbReference type="EMBL" id="MCA0153749.1"/>
    </source>
</evidence>
<dbReference type="PANTHER" id="PTHR48090">
    <property type="entry name" value="UNDECAPRENYL-PHOSPHATE 4-DEOXY-4-FORMAMIDO-L-ARABINOSE TRANSFERASE-RELATED"/>
    <property type="match status" value="1"/>
</dbReference>
<dbReference type="InterPro" id="IPR001173">
    <property type="entry name" value="Glyco_trans_2-like"/>
</dbReference>
<keyword evidence="1" id="KW-1003">Cell membrane</keyword>
<dbReference type="Pfam" id="PF00535">
    <property type="entry name" value="Glycos_transf_2"/>
    <property type="match status" value="1"/>
</dbReference>
<protein>
    <submittedName>
        <fullName evidence="9">Glycosyltransferase family 2 protein</fullName>
    </submittedName>
</protein>
<keyword evidence="2" id="KW-0328">Glycosyltransferase</keyword>
<evidence type="ECO:0000256" key="3">
    <source>
        <dbReference type="ARBA" id="ARBA00022679"/>
    </source>
</evidence>
<dbReference type="PANTHER" id="PTHR48090:SF3">
    <property type="entry name" value="UNDECAPRENYL-PHOSPHATE 4-DEOXY-4-FORMAMIDO-L-ARABINOSE TRANSFERASE"/>
    <property type="match status" value="1"/>
</dbReference>
<dbReference type="InterPro" id="IPR050256">
    <property type="entry name" value="Glycosyltransferase_2"/>
</dbReference>
<gene>
    <name evidence="9" type="ORF">LBV24_11015</name>
</gene>
<keyword evidence="6" id="KW-1133">Transmembrane helix</keyword>